<reference evidence="1 2" key="1">
    <citation type="submission" date="2022-06" db="EMBL/GenBank/DDBJ databases">
        <title>Roseomonas CN29.</title>
        <authorList>
            <person name="Cheng Y."/>
            <person name="He X."/>
        </authorList>
    </citation>
    <scope>NUCLEOTIDE SEQUENCE [LARGE SCALE GENOMIC DNA]</scope>
    <source>
        <strain evidence="1 2">CN29</strain>
    </source>
</reference>
<dbReference type="RefSeq" id="WP_257718027.1">
    <property type="nucleotide sequence ID" value="NZ_JANJOU010000020.1"/>
</dbReference>
<dbReference type="SUPFAM" id="SSF53850">
    <property type="entry name" value="Periplasmic binding protein-like II"/>
    <property type="match status" value="1"/>
</dbReference>
<keyword evidence="2" id="KW-1185">Reference proteome</keyword>
<proteinExistence type="predicted"/>
<evidence type="ECO:0000313" key="1">
    <source>
        <dbReference type="EMBL" id="MCR0984375.1"/>
    </source>
</evidence>
<dbReference type="Proteomes" id="UP001524642">
    <property type="component" value="Unassembled WGS sequence"/>
</dbReference>
<dbReference type="InterPro" id="IPR050682">
    <property type="entry name" value="ModA/WtpA"/>
</dbReference>
<gene>
    <name evidence="1" type="ORF">NRP21_20155</name>
</gene>
<evidence type="ECO:0000313" key="2">
    <source>
        <dbReference type="Proteomes" id="UP001524642"/>
    </source>
</evidence>
<dbReference type="Gene3D" id="3.40.190.10">
    <property type="entry name" value="Periplasmic binding protein-like II"/>
    <property type="match status" value="2"/>
</dbReference>
<dbReference type="PANTHER" id="PTHR30632:SF11">
    <property type="entry name" value="BLR4797 PROTEIN"/>
    <property type="match status" value="1"/>
</dbReference>
<name>A0ABT1X8E2_9PROT</name>
<dbReference type="EMBL" id="JANJOU010000020">
    <property type="protein sequence ID" value="MCR0984375.1"/>
    <property type="molecule type" value="Genomic_DNA"/>
</dbReference>
<organism evidence="1 2">
    <name type="scientific">Roseomonas populi</name>
    <dbReference type="NCBI Taxonomy" id="3121582"/>
    <lineage>
        <taxon>Bacteria</taxon>
        <taxon>Pseudomonadati</taxon>
        <taxon>Pseudomonadota</taxon>
        <taxon>Alphaproteobacteria</taxon>
        <taxon>Acetobacterales</taxon>
        <taxon>Roseomonadaceae</taxon>
        <taxon>Roseomonas</taxon>
    </lineage>
</organism>
<dbReference type="Pfam" id="PF13531">
    <property type="entry name" value="SBP_bac_11"/>
    <property type="match status" value="1"/>
</dbReference>
<accession>A0ABT1X8E2</accession>
<dbReference type="PANTHER" id="PTHR30632">
    <property type="entry name" value="MOLYBDATE-BINDING PERIPLASMIC PROTEIN"/>
    <property type="match status" value="1"/>
</dbReference>
<protein>
    <submittedName>
        <fullName evidence="1">Substrate-binding domain-containing protein</fullName>
    </submittedName>
</protein>
<comment type="caution">
    <text evidence="1">The sequence shown here is derived from an EMBL/GenBank/DDBJ whole genome shotgun (WGS) entry which is preliminary data.</text>
</comment>
<sequence>MSLRVLSTLAVAGAMRALLPGCEAAAGMAVSIDFAPTQGLLGRIRDGERADAAILTAEGLDGLARQGVLDPGGRADLVRSHIGLAVRAGAPHPPIGTVNELRTALLEAPSLVYSRSGASGIAFAALIETLSVAEAVNAKARVIQAGFTAEPVARGEAALAVQQVSELLAVPGIEVIGRLPDEVGTVAVFGAAPFSGLPADRAEAAGRLVRFLASREAAPALAEAGLEPLAG</sequence>